<dbReference type="Proteomes" id="UP001155380">
    <property type="component" value="Unassembled WGS sequence"/>
</dbReference>
<sequence length="202" mass="21887">MTGTSENTATTAADNTDEPDPVRACIAQMTADALGVPRICLRRACRRQRRCGIWLQGHDETDCAALLPEKSRALYDALRVEAEVIIDQLKERRLPPPPSPDPGQHWLQEQALRIVLGTLAHFRVAGHPILRRVAGNWRAQEPALLQGAMLQRYEALMRIASAEPDRPATEAPSFPDETIGATTLPPAGEPAAPPGPPSADAS</sequence>
<feature type="region of interest" description="Disordered" evidence="1">
    <location>
        <begin position="1"/>
        <end position="20"/>
    </location>
</feature>
<feature type="compositionally biased region" description="Pro residues" evidence="1">
    <location>
        <begin position="187"/>
        <end position="202"/>
    </location>
</feature>
<reference evidence="2" key="1">
    <citation type="submission" date="2022-06" db="EMBL/GenBank/DDBJ databases">
        <authorList>
            <person name="Sun Q."/>
        </authorList>
    </citation>
    <scope>NUCLEOTIDE SEQUENCE</scope>
    <source>
        <strain evidence="2">S101</strain>
    </source>
</reference>
<dbReference type="AlphaFoldDB" id="A0AAJ1C121"/>
<evidence type="ECO:0000256" key="1">
    <source>
        <dbReference type="SAM" id="MobiDB-lite"/>
    </source>
</evidence>
<evidence type="ECO:0000313" key="2">
    <source>
        <dbReference type="EMBL" id="MCO5959762.1"/>
    </source>
</evidence>
<accession>A0AAJ1C121</accession>
<feature type="compositionally biased region" description="Low complexity" evidence="1">
    <location>
        <begin position="1"/>
        <end position="14"/>
    </location>
</feature>
<evidence type="ECO:0000313" key="3">
    <source>
        <dbReference type="Proteomes" id="UP001155380"/>
    </source>
</evidence>
<gene>
    <name evidence="2" type="ORF">NBH21_23575</name>
</gene>
<organism evidence="2 3">
    <name type="scientific">Ciceribacter sichuanensis</name>
    <dbReference type="NCBI Taxonomy" id="2949647"/>
    <lineage>
        <taxon>Bacteria</taxon>
        <taxon>Pseudomonadati</taxon>
        <taxon>Pseudomonadota</taxon>
        <taxon>Alphaproteobacteria</taxon>
        <taxon>Hyphomicrobiales</taxon>
        <taxon>Rhizobiaceae</taxon>
        <taxon>Ciceribacter</taxon>
    </lineage>
</organism>
<proteinExistence type="predicted"/>
<name>A0AAJ1C121_9HYPH</name>
<dbReference type="RefSeq" id="WP_250916323.1">
    <property type="nucleotide sequence ID" value="NZ_JAMXLX010000011.1"/>
</dbReference>
<feature type="region of interest" description="Disordered" evidence="1">
    <location>
        <begin position="162"/>
        <end position="202"/>
    </location>
</feature>
<protein>
    <submittedName>
        <fullName evidence="2">Uncharacterized protein</fullName>
    </submittedName>
</protein>
<dbReference type="EMBL" id="JAMXLX010000011">
    <property type="protein sequence ID" value="MCO5959762.1"/>
    <property type="molecule type" value="Genomic_DNA"/>
</dbReference>
<comment type="caution">
    <text evidence="2">The sequence shown here is derived from an EMBL/GenBank/DDBJ whole genome shotgun (WGS) entry which is preliminary data.</text>
</comment>